<keyword evidence="2" id="KW-1185">Reference proteome</keyword>
<gene>
    <name evidence="1" type="ORF">B0I31_113151</name>
</gene>
<dbReference type="Proteomes" id="UP000241118">
    <property type="component" value="Unassembled WGS sequence"/>
</dbReference>
<evidence type="ECO:0000313" key="1">
    <source>
        <dbReference type="EMBL" id="PSL52478.1"/>
    </source>
</evidence>
<name>A0A2P8I1Z8_SACCR</name>
<dbReference type="RefSeq" id="WP_106619014.1">
    <property type="nucleotide sequence ID" value="NZ_PYAX01000013.1"/>
</dbReference>
<sequence length="122" mass="13124">MDDWFAAQRGHVLATLRSAMNVPETAVDLLVEVWPVVPADVDEDALHRLSDTGSELAAVLPTSLRLAVAFRRAAQSLRARGRLRLAAVHGTRELAIHRHCDDDPDATAAAGSVKRAVLSLIA</sequence>
<proteinExistence type="predicted"/>
<accession>A0A2P8I1Z8</accession>
<comment type="caution">
    <text evidence="1">The sequence shown here is derived from an EMBL/GenBank/DDBJ whole genome shotgun (WGS) entry which is preliminary data.</text>
</comment>
<dbReference type="AlphaFoldDB" id="A0A2P8I1Z8"/>
<evidence type="ECO:0000313" key="2">
    <source>
        <dbReference type="Proteomes" id="UP000241118"/>
    </source>
</evidence>
<organism evidence="1 2">
    <name type="scientific">Saccharothrix carnea</name>
    <dbReference type="NCBI Taxonomy" id="1280637"/>
    <lineage>
        <taxon>Bacteria</taxon>
        <taxon>Bacillati</taxon>
        <taxon>Actinomycetota</taxon>
        <taxon>Actinomycetes</taxon>
        <taxon>Pseudonocardiales</taxon>
        <taxon>Pseudonocardiaceae</taxon>
        <taxon>Saccharothrix</taxon>
    </lineage>
</organism>
<reference evidence="1 2" key="1">
    <citation type="submission" date="2018-03" db="EMBL/GenBank/DDBJ databases">
        <title>Genomic Encyclopedia of Type Strains, Phase III (KMG-III): the genomes of soil and plant-associated and newly described type strains.</title>
        <authorList>
            <person name="Whitman W."/>
        </authorList>
    </citation>
    <scope>NUCLEOTIDE SEQUENCE [LARGE SCALE GENOMIC DNA]</scope>
    <source>
        <strain evidence="1 2">CGMCC 4.7097</strain>
    </source>
</reference>
<protein>
    <submittedName>
        <fullName evidence="1">Uncharacterized protein</fullName>
    </submittedName>
</protein>
<dbReference type="EMBL" id="PYAX01000013">
    <property type="protein sequence ID" value="PSL52478.1"/>
    <property type="molecule type" value="Genomic_DNA"/>
</dbReference>